<reference evidence="2" key="1">
    <citation type="submission" date="2016-06" db="EMBL/GenBank/DDBJ databases">
        <authorList>
            <person name="Nascimento L."/>
            <person name="Pereira R.V."/>
            <person name="Martins L.F."/>
            <person name="Quaggio R.B."/>
            <person name="Silva A.M."/>
            <person name="Setubal J.C."/>
        </authorList>
    </citation>
    <scope>NUCLEOTIDE SEQUENCE [LARGE SCALE GENOMIC DNA]</scope>
</reference>
<proteinExistence type="predicted"/>
<name>A0A1Y3PEH6_9BACI</name>
<gene>
    <name evidence="1" type="ORF">BAA01_09360</name>
</gene>
<dbReference type="EMBL" id="LZRT01000098">
    <property type="protein sequence ID" value="OUM85713.1"/>
    <property type="molecule type" value="Genomic_DNA"/>
</dbReference>
<accession>A0A1Y3PEH6</accession>
<protein>
    <recommendedName>
        <fullName evidence="3">Replication protein</fullName>
    </recommendedName>
</protein>
<evidence type="ECO:0000313" key="2">
    <source>
        <dbReference type="Proteomes" id="UP000196475"/>
    </source>
</evidence>
<comment type="caution">
    <text evidence="1">The sequence shown here is derived from an EMBL/GenBank/DDBJ whole genome shotgun (WGS) entry which is preliminary data.</text>
</comment>
<evidence type="ECO:0008006" key="3">
    <source>
        <dbReference type="Google" id="ProtNLM"/>
    </source>
</evidence>
<dbReference type="AlphaFoldDB" id="A0A1Y3PEH6"/>
<evidence type="ECO:0000313" key="1">
    <source>
        <dbReference type="EMBL" id="OUM85713.1"/>
    </source>
</evidence>
<organism evidence="1 2">
    <name type="scientific">Bacillus thermozeamaize</name>
    <dbReference type="NCBI Taxonomy" id="230954"/>
    <lineage>
        <taxon>Bacteria</taxon>
        <taxon>Bacillati</taxon>
        <taxon>Bacillota</taxon>
        <taxon>Bacilli</taxon>
        <taxon>Bacillales</taxon>
        <taxon>Bacillaceae</taxon>
        <taxon>Bacillus</taxon>
    </lineage>
</organism>
<sequence>MAKYFYEKVSAVAEAEGLKHLTIKADLQKWADEFRKLVELDGLKDKHLIKDVMDWVTTDDFWKTNILSAKKFRQKFGELALKMKVAQKPRQQRQPDPRDKEIAFQRWVAEGNDPDAFDWTN</sequence>
<dbReference type="Proteomes" id="UP000196475">
    <property type="component" value="Unassembled WGS sequence"/>
</dbReference>